<organism evidence="3 4">
    <name type="scientific">Cerasibacillus terrae</name>
    <dbReference type="NCBI Taxonomy" id="2498845"/>
    <lineage>
        <taxon>Bacteria</taxon>
        <taxon>Bacillati</taxon>
        <taxon>Bacillota</taxon>
        <taxon>Bacilli</taxon>
        <taxon>Bacillales</taxon>
        <taxon>Bacillaceae</taxon>
        <taxon>Cerasibacillus</taxon>
    </lineage>
</organism>
<keyword evidence="4" id="KW-1185">Reference proteome</keyword>
<dbReference type="OrthoDB" id="9763644at2"/>
<evidence type="ECO:0000256" key="2">
    <source>
        <dbReference type="SAM" id="MobiDB-lite"/>
    </source>
</evidence>
<dbReference type="AlphaFoldDB" id="A0A5C8P1I3"/>
<protein>
    <submittedName>
        <fullName evidence="3">DUF3987 domain-containing protein</fullName>
    </submittedName>
</protein>
<comment type="caution">
    <text evidence="3">The sequence shown here is derived from an EMBL/GenBank/DDBJ whole genome shotgun (WGS) entry which is preliminary data.</text>
</comment>
<name>A0A5C8P1I3_9BACI</name>
<dbReference type="InterPro" id="IPR025048">
    <property type="entry name" value="DUF3987"/>
</dbReference>
<proteinExistence type="predicted"/>
<feature type="region of interest" description="Disordered" evidence="2">
    <location>
        <begin position="1"/>
        <end position="29"/>
    </location>
</feature>
<sequence length="619" mass="70518">MNDKNQTTSSLNMSANQQKRKWRKTNGGAGEELANEVIGTLNKDSDDLAYEQAEWEAPVTFDKYPTPPFPVNVFNEPIRSMVKHVAESIQTPIDLPAVVGLGILSTCIQKKFEARPKLGWHEPLNLYNVSLLDPSTRKSAGFSIMEEPIGQYEKERREEMELVVQNRQAERTALEKRKEALQREYAKDQNPEYLEEMKEANKRLQEIPPLYLPTIKIDDATPEAIVSGMNQNGDKISLLTSEGDFFGRFKNKNVDQIRYDVYLKPYSGDYMRSDRITRDTEIVEKPTMTICVTAQPSVIKELPSSVHERGLMARFIFSIPNDNLGHRDSRAPEIPVDITDSYHSFIRKLLAWETEEAISLKLSEDALDLLYDTMDEVEAEFRENGAFHDDLKAWAGKLIGNLLRIAGLLHVSYQATKAENITDVDTTISKETLASAFQLKEYMISHAEKAFGVMKKNQDYDDAEYLLEKILNQNSPIVEKQTIHQNTKKKIKGKERMQQAYDILEYHSYIQQTYGGKSGKKGLIWVNPSALKNTKGKKEYHNYPNKAKALENTVTGEGEKETLVSPNNPNNTVEVDVIEQKEERQGSPTTSDSHKNPEKNNLINDYYTTSNDGYKVEKI</sequence>
<keyword evidence="1" id="KW-0175">Coiled coil</keyword>
<feature type="compositionally biased region" description="Polar residues" evidence="2">
    <location>
        <begin position="1"/>
        <end position="17"/>
    </location>
</feature>
<feature type="coiled-coil region" evidence="1">
    <location>
        <begin position="152"/>
        <end position="184"/>
    </location>
</feature>
<evidence type="ECO:0000256" key="1">
    <source>
        <dbReference type="SAM" id="Coils"/>
    </source>
</evidence>
<gene>
    <name evidence="3" type="ORF">FHP05_00120</name>
</gene>
<reference evidence="3 4" key="1">
    <citation type="submission" date="2019-06" db="EMBL/GenBank/DDBJ databases">
        <title>Cerasibacillus sp. nov., isolated from maize field.</title>
        <authorList>
            <person name="Lin S.-Y."/>
            <person name="Tsai C.-F."/>
            <person name="Young C.-C."/>
        </authorList>
    </citation>
    <scope>NUCLEOTIDE SEQUENCE [LARGE SCALE GENOMIC DNA]</scope>
    <source>
        <strain evidence="3 4">CC-CFT480</strain>
    </source>
</reference>
<feature type="region of interest" description="Disordered" evidence="2">
    <location>
        <begin position="578"/>
        <end position="610"/>
    </location>
</feature>
<dbReference type="Proteomes" id="UP000321574">
    <property type="component" value="Unassembled WGS sequence"/>
</dbReference>
<feature type="compositionally biased region" description="Polar residues" evidence="2">
    <location>
        <begin position="599"/>
        <end position="610"/>
    </location>
</feature>
<dbReference type="RefSeq" id="WP_147664912.1">
    <property type="nucleotide sequence ID" value="NZ_VDUW01000001.1"/>
</dbReference>
<evidence type="ECO:0000313" key="3">
    <source>
        <dbReference type="EMBL" id="TXL67465.1"/>
    </source>
</evidence>
<evidence type="ECO:0000313" key="4">
    <source>
        <dbReference type="Proteomes" id="UP000321574"/>
    </source>
</evidence>
<dbReference type="Pfam" id="PF13148">
    <property type="entry name" value="DUF3987"/>
    <property type="match status" value="1"/>
</dbReference>
<dbReference type="EMBL" id="VDUW01000001">
    <property type="protein sequence ID" value="TXL67465.1"/>
    <property type="molecule type" value="Genomic_DNA"/>
</dbReference>
<accession>A0A5C8P1I3</accession>